<dbReference type="SUPFAM" id="SSF82171">
    <property type="entry name" value="DPP6 N-terminal domain-like"/>
    <property type="match status" value="1"/>
</dbReference>
<dbReference type="RefSeq" id="WP_185131173.1">
    <property type="nucleotide sequence ID" value="NZ_JACJVO010000027.1"/>
</dbReference>
<dbReference type="PANTHER" id="PTHR36842:SF1">
    <property type="entry name" value="PROTEIN TOLB"/>
    <property type="match status" value="1"/>
</dbReference>
<gene>
    <name evidence="2" type="ORF">H7C18_21555</name>
</gene>
<evidence type="ECO:0000313" key="2">
    <source>
        <dbReference type="EMBL" id="MBB6733515.1"/>
    </source>
</evidence>
<evidence type="ECO:0000256" key="1">
    <source>
        <dbReference type="SAM" id="MobiDB-lite"/>
    </source>
</evidence>
<accession>A0A7X0SRD2</accession>
<reference evidence="2 3" key="1">
    <citation type="submission" date="2020-08" db="EMBL/GenBank/DDBJ databases">
        <title>Cohnella phylogeny.</title>
        <authorList>
            <person name="Dunlap C."/>
        </authorList>
    </citation>
    <scope>NUCLEOTIDE SEQUENCE [LARGE SCALE GENOMIC DNA]</scope>
    <source>
        <strain evidence="2 3">CBP 2801</strain>
    </source>
</reference>
<dbReference type="Gene3D" id="2.120.10.30">
    <property type="entry name" value="TolB, C-terminal domain"/>
    <property type="match status" value="1"/>
</dbReference>
<feature type="region of interest" description="Disordered" evidence="1">
    <location>
        <begin position="27"/>
        <end position="52"/>
    </location>
</feature>
<keyword evidence="3" id="KW-1185">Reference proteome</keyword>
<dbReference type="Proteomes" id="UP000564644">
    <property type="component" value="Unassembled WGS sequence"/>
</dbReference>
<dbReference type="InterPro" id="IPR011042">
    <property type="entry name" value="6-blade_b-propeller_TolB-like"/>
</dbReference>
<comment type="caution">
    <text evidence="2">The sequence shown here is derived from an EMBL/GenBank/DDBJ whole genome shotgun (WGS) entry which is preliminary data.</text>
</comment>
<organism evidence="2 3">
    <name type="scientific">Cohnella zeiphila</name>
    <dbReference type="NCBI Taxonomy" id="2761120"/>
    <lineage>
        <taxon>Bacteria</taxon>
        <taxon>Bacillati</taxon>
        <taxon>Bacillota</taxon>
        <taxon>Bacilli</taxon>
        <taxon>Bacillales</taxon>
        <taxon>Paenibacillaceae</taxon>
        <taxon>Cohnella</taxon>
    </lineage>
</organism>
<dbReference type="EMBL" id="JACJVO010000027">
    <property type="protein sequence ID" value="MBB6733515.1"/>
    <property type="molecule type" value="Genomic_DNA"/>
</dbReference>
<dbReference type="AlphaFoldDB" id="A0A7X0SRD2"/>
<dbReference type="PANTHER" id="PTHR36842">
    <property type="entry name" value="PROTEIN TOLB HOMOLOG"/>
    <property type="match status" value="1"/>
</dbReference>
<dbReference type="PROSITE" id="PS51257">
    <property type="entry name" value="PROKAR_LIPOPROTEIN"/>
    <property type="match status" value="1"/>
</dbReference>
<protein>
    <submittedName>
        <fullName evidence="2">Uncharacterized protein</fullName>
    </submittedName>
</protein>
<name>A0A7X0SRD2_9BACL</name>
<sequence>MRLFKGDRFVILGCALTLATGLAACQPSQDRPENGQAGSGATLGTKTGGGERRLTVVKDDGRQRGEELSVVRIHRLEGANIEAWLSDNEARIVTTKLLKPATSTEEPQLSYTESTVDLITEEQRDSKPQADPGKPGATTKEEASPDGRFIFVQQWENKYTARNFMKNAGTGQSVELKISNYLESGGWLNNDTYVLAAGSMEGRGDVLTISADGTVTSLKLEDPDSETEPFPQFAASGGRIYYTDRNQTLKTFDPEHDRPSELVRSVSQFSVSPAGDRIAVLTAYAKAAPGIKLLMYDANGSAQGTLLGKGDLIPYFDWSPDGSKLAFAVYAEDKAGMNGVYVLDTATGKVSPVGPGAFPQYPLSWNPSGTRLGVTTQGGDSLPVTQIFDFQ</sequence>
<proteinExistence type="predicted"/>
<evidence type="ECO:0000313" key="3">
    <source>
        <dbReference type="Proteomes" id="UP000564644"/>
    </source>
</evidence>
<feature type="region of interest" description="Disordered" evidence="1">
    <location>
        <begin position="121"/>
        <end position="146"/>
    </location>
</feature>